<feature type="domain" description="B box-type" evidence="7">
    <location>
        <begin position="180"/>
        <end position="223"/>
    </location>
</feature>
<protein>
    <submittedName>
        <fullName evidence="8">Uncharacterized protein</fullName>
    </submittedName>
</protein>
<dbReference type="SUPFAM" id="SSF57850">
    <property type="entry name" value="RING/U-box"/>
    <property type="match status" value="1"/>
</dbReference>
<keyword evidence="1" id="KW-0479">Metal-binding</keyword>
<dbReference type="PROSITE" id="PS50089">
    <property type="entry name" value="ZF_RING_2"/>
    <property type="match status" value="1"/>
</dbReference>
<dbReference type="Pfam" id="PF13445">
    <property type="entry name" value="zf-RING_UBOX"/>
    <property type="match status" value="1"/>
</dbReference>
<dbReference type="GO" id="GO:0005654">
    <property type="term" value="C:nucleoplasm"/>
    <property type="evidence" value="ECO:0007669"/>
    <property type="project" value="TreeGrafter"/>
</dbReference>
<dbReference type="InterPro" id="IPR001841">
    <property type="entry name" value="Znf_RING"/>
</dbReference>
<keyword evidence="5" id="KW-0175">Coiled coil</keyword>
<keyword evidence="3" id="KW-0862">Zinc</keyword>
<evidence type="ECO:0000256" key="1">
    <source>
        <dbReference type="ARBA" id="ARBA00022723"/>
    </source>
</evidence>
<evidence type="ECO:0000256" key="3">
    <source>
        <dbReference type="ARBA" id="ARBA00022833"/>
    </source>
</evidence>
<dbReference type="InterPro" id="IPR013083">
    <property type="entry name" value="Znf_RING/FYVE/PHD"/>
</dbReference>
<dbReference type="PANTHER" id="PTHR25462:SF296">
    <property type="entry name" value="MEIOTIC P26, ISOFORM F"/>
    <property type="match status" value="1"/>
</dbReference>
<dbReference type="Pfam" id="PF00643">
    <property type="entry name" value="zf-B_box"/>
    <property type="match status" value="1"/>
</dbReference>
<dbReference type="SMART" id="SM00184">
    <property type="entry name" value="RING"/>
    <property type="match status" value="2"/>
</dbReference>
<dbReference type="Gene3D" id="3.30.40.10">
    <property type="entry name" value="Zinc/RING finger domain, C3HC4 (zinc finger)"/>
    <property type="match status" value="1"/>
</dbReference>
<dbReference type="InterPro" id="IPR017907">
    <property type="entry name" value="Znf_RING_CS"/>
</dbReference>
<dbReference type="InterPro" id="IPR047153">
    <property type="entry name" value="TRIM45/56/19-like"/>
</dbReference>
<dbReference type="PROSITE" id="PS50119">
    <property type="entry name" value="ZF_BBOX"/>
    <property type="match status" value="2"/>
</dbReference>
<dbReference type="SUPFAM" id="SSF57845">
    <property type="entry name" value="B-box zinc-binding domain"/>
    <property type="match status" value="1"/>
</dbReference>
<evidence type="ECO:0000313" key="9">
    <source>
        <dbReference type="Proteomes" id="UP000887568"/>
    </source>
</evidence>
<feature type="domain" description="B box-type" evidence="7">
    <location>
        <begin position="118"/>
        <end position="164"/>
    </location>
</feature>
<dbReference type="OrthoDB" id="342730at2759"/>
<keyword evidence="9" id="KW-1185">Reference proteome</keyword>
<dbReference type="Proteomes" id="UP000887568">
    <property type="component" value="Unplaced"/>
</dbReference>
<evidence type="ECO:0000259" key="6">
    <source>
        <dbReference type="PROSITE" id="PS50089"/>
    </source>
</evidence>
<evidence type="ECO:0000256" key="2">
    <source>
        <dbReference type="ARBA" id="ARBA00022771"/>
    </source>
</evidence>
<dbReference type="InterPro" id="IPR000315">
    <property type="entry name" value="Znf_B-box"/>
</dbReference>
<dbReference type="Pfam" id="PF22586">
    <property type="entry name" value="ANCHR-like_BBOX"/>
    <property type="match status" value="1"/>
</dbReference>
<evidence type="ECO:0000256" key="4">
    <source>
        <dbReference type="PROSITE-ProRule" id="PRU00024"/>
    </source>
</evidence>
<feature type="domain" description="RING-type" evidence="6">
    <location>
        <begin position="38"/>
        <end position="81"/>
    </location>
</feature>
<dbReference type="Gene3D" id="4.10.830.40">
    <property type="match status" value="1"/>
</dbReference>
<dbReference type="AlphaFoldDB" id="A0A913ZXW2"/>
<proteinExistence type="predicted"/>
<dbReference type="InterPro" id="IPR027370">
    <property type="entry name" value="Znf-RING_euk"/>
</dbReference>
<dbReference type="EnsemblMetazoa" id="XM_038199963.1">
    <property type="protein sequence ID" value="XP_038055891.1"/>
    <property type="gene ID" value="LOC119727887"/>
</dbReference>
<dbReference type="PROSITE" id="PS00518">
    <property type="entry name" value="ZF_RING_1"/>
    <property type="match status" value="1"/>
</dbReference>
<evidence type="ECO:0000313" key="8">
    <source>
        <dbReference type="EnsemblMetazoa" id="XP_038055891.1"/>
    </source>
</evidence>
<dbReference type="GO" id="GO:0008270">
    <property type="term" value="F:zinc ion binding"/>
    <property type="evidence" value="ECO:0007669"/>
    <property type="project" value="UniProtKB-KW"/>
</dbReference>
<dbReference type="OMA" id="FRINMAG"/>
<dbReference type="GO" id="GO:0061630">
    <property type="term" value="F:ubiquitin protein ligase activity"/>
    <property type="evidence" value="ECO:0007669"/>
    <property type="project" value="TreeGrafter"/>
</dbReference>
<sequence length="460" mass="52566">MIKLYFFISSYFRINMAGMGEVSTVGVLEKISQGHLECPICFSRFTNPKILDCLHSFCQRCLEKMMEGHPQQREITCPVCRQQTALSEAGIGGIANHFSLMALVDEVTQQEELVKSLKSKIICEVCEEEEAIVRCLECREYLCDFCHNAHRRSKKLKNHETTSIDNLRSGTAPYQSRLRHEVPKCPKHPSQDLYFFCETCTTLICAACTALDHKAPGHKFIDISAAVASCKEKVTELITEAKQCLNELTEAKEQALKSKLDHNNMTVKKYALIAKTADEAVAKIRDNERQLKEKLTKSFNEKESGFDQVLGHCEQNIQKVEKTLETVKTVMDQANNFDLVKLQPKLLRKLQDAADQETPAPVQGLTDEEVQQCKEISPAELGIHSLKLFITIFKQSFKHHRIRNRTSHVALLNQINIKKQQSKSFGFFFRFTQKNCVGEKHNYNHLYFFLNVRNSKLGIK</sequence>
<reference evidence="8" key="1">
    <citation type="submission" date="2022-11" db="UniProtKB">
        <authorList>
            <consortium name="EnsemblMetazoa"/>
        </authorList>
    </citation>
    <scope>IDENTIFICATION</scope>
</reference>
<dbReference type="SMART" id="SM00336">
    <property type="entry name" value="BBOX"/>
    <property type="match status" value="2"/>
</dbReference>
<name>A0A913ZXW2_PATMI</name>
<organism evidence="8 9">
    <name type="scientific">Patiria miniata</name>
    <name type="common">Bat star</name>
    <name type="synonym">Asterina miniata</name>
    <dbReference type="NCBI Taxonomy" id="46514"/>
    <lineage>
        <taxon>Eukaryota</taxon>
        <taxon>Metazoa</taxon>
        <taxon>Echinodermata</taxon>
        <taxon>Eleutherozoa</taxon>
        <taxon>Asterozoa</taxon>
        <taxon>Asteroidea</taxon>
        <taxon>Valvatacea</taxon>
        <taxon>Valvatida</taxon>
        <taxon>Asterinidae</taxon>
        <taxon>Patiria</taxon>
    </lineage>
</organism>
<feature type="coiled-coil region" evidence="5">
    <location>
        <begin position="231"/>
        <end position="297"/>
    </location>
</feature>
<accession>A0A913ZXW2</accession>
<evidence type="ECO:0000259" key="7">
    <source>
        <dbReference type="PROSITE" id="PS50119"/>
    </source>
</evidence>
<dbReference type="Gene3D" id="3.30.160.60">
    <property type="entry name" value="Classic Zinc Finger"/>
    <property type="match status" value="1"/>
</dbReference>
<dbReference type="GeneID" id="119727887"/>
<evidence type="ECO:0000256" key="5">
    <source>
        <dbReference type="SAM" id="Coils"/>
    </source>
</evidence>
<dbReference type="PANTHER" id="PTHR25462">
    <property type="entry name" value="BONUS, ISOFORM C-RELATED"/>
    <property type="match status" value="1"/>
</dbReference>
<keyword evidence="2 4" id="KW-0863">Zinc-finger</keyword>
<dbReference type="RefSeq" id="XP_038055891.1">
    <property type="nucleotide sequence ID" value="XM_038199963.1"/>
</dbReference>